<name>A0A418Y8Q0_9BURK</name>
<accession>A0A418Y8Q0</accession>
<comment type="caution">
    <text evidence="3">The sequence shown here is derived from an EMBL/GenBank/DDBJ whole genome shotgun (WGS) entry which is preliminary data.</text>
</comment>
<dbReference type="OrthoDB" id="8428173at2"/>
<evidence type="ECO:0000256" key="1">
    <source>
        <dbReference type="SAM" id="MobiDB-lite"/>
    </source>
</evidence>
<dbReference type="EMBL" id="QYUP01000002">
    <property type="protein sequence ID" value="RJG27986.1"/>
    <property type="molecule type" value="Genomic_DNA"/>
</dbReference>
<feature type="domain" description="Lantibiotic dehydratase N-terminal" evidence="2">
    <location>
        <begin position="171"/>
        <end position="610"/>
    </location>
</feature>
<gene>
    <name evidence="3" type="ORF">D3872_00030</name>
</gene>
<feature type="domain" description="Lantibiotic dehydratase N-terminal" evidence="2">
    <location>
        <begin position="733"/>
        <end position="811"/>
    </location>
</feature>
<dbReference type="RefSeq" id="WP_119808875.1">
    <property type="nucleotide sequence ID" value="NZ_QYUP01000002.1"/>
</dbReference>
<dbReference type="Proteomes" id="UP000284006">
    <property type="component" value="Unassembled WGS sequence"/>
</dbReference>
<proteinExistence type="predicted"/>
<organism evidence="3 4">
    <name type="scientific">Massilia cavernae</name>
    <dbReference type="NCBI Taxonomy" id="2320864"/>
    <lineage>
        <taxon>Bacteria</taxon>
        <taxon>Pseudomonadati</taxon>
        <taxon>Pseudomonadota</taxon>
        <taxon>Betaproteobacteria</taxon>
        <taxon>Burkholderiales</taxon>
        <taxon>Oxalobacteraceae</taxon>
        <taxon>Telluria group</taxon>
        <taxon>Massilia</taxon>
    </lineage>
</organism>
<protein>
    <recommendedName>
        <fullName evidence="2">Lantibiotic dehydratase N-terminal domain-containing protein</fullName>
    </recommendedName>
</protein>
<sequence length="877" mass="95204">MRDVLNLPQARTGPAPHLSAPSAHGWSFWRVLECRTAGFPAAAVLGFADPDCAAAADALVRARSDALDAWNGVRAGVKARIKALLDDVRHDPSASARHQQLQQEILALRADAKAIDRRQFSEAFCARTPLQTVQALRAAEAGRQLAAARYDASVATAQQRSRDCASAFARTPRFAEAVTWQNPLAAHSAVALLAAPSSDGAGATRLRRSEQLVAMYAQRYCTKNDTIGFFGPVGWATLGDQPEPIRFHCEPHLLARRSVYFEDWAIQALAARLSARPALRRWCTPRRMPYLRLEGVTLHLQTGAATRLSQEQAAVLGACDGQLTAAGIAAALTANPFLDFDSADEVYAIMEELAASQRLAWGFAVCASDAWPERHLRTQLQAITDDAQRLPAVAALDALEAARAALAAAAGDARAVARASEQLGEVFEQVCGLPSNRRAGETYGARTLAYEDCQRAMSVQLGTQLSAPLQAALDPVLASARWFCYQLAQGFGLAFEAIFDRLARAAGALDFTAFWADAQVLFFGNAAFDASAIQAQLWARWEAILAAPAGATCIQHDSAAVMGAIGAAFDVPHCGWRAACHQSPDVMIAAADVDAVTRGDYRFVLGELHLGLNTLMNHSAVNQFDEPWRLLAMLRADRGAPRIMPCLSRAGTQQPIRVQTVLEPGVDVELCFSHDARPLDPASALDIGELVVQRVQGGAALVVQTRDGARSFDLLDVFGELLSGFAADKFRLLAPASYRPRIAIDRLVVQRQAWRFSCAELPFVACKGSAAAFLEARSWRLERQLPRWVFVKTPWEQKPFYLDFDSPLYVWMLARQVRNAQDGGVDPTTLIGMSEMLPAHSEAWLPDADGHTYTSELRIVAIHADDANAFTHRAGMP</sequence>
<evidence type="ECO:0000313" key="3">
    <source>
        <dbReference type="EMBL" id="RJG27986.1"/>
    </source>
</evidence>
<dbReference type="AlphaFoldDB" id="A0A418Y8Q0"/>
<reference evidence="3 4" key="1">
    <citation type="submission" date="2018-09" db="EMBL/GenBank/DDBJ databases">
        <authorList>
            <person name="Zhu H."/>
        </authorList>
    </citation>
    <scope>NUCLEOTIDE SEQUENCE [LARGE SCALE GENOMIC DNA]</scope>
    <source>
        <strain evidence="3 4">K1S02-61</strain>
    </source>
</reference>
<evidence type="ECO:0000259" key="2">
    <source>
        <dbReference type="Pfam" id="PF04738"/>
    </source>
</evidence>
<dbReference type="Pfam" id="PF04738">
    <property type="entry name" value="Lant_dehydr_N"/>
    <property type="match status" value="2"/>
</dbReference>
<evidence type="ECO:0000313" key="4">
    <source>
        <dbReference type="Proteomes" id="UP000284006"/>
    </source>
</evidence>
<dbReference type="InterPro" id="IPR006827">
    <property type="entry name" value="Lant_deHydtase_N"/>
</dbReference>
<keyword evidence="4" id="KW-1185">Reference proteome</keyword>
<feature type="region of interest" description="Disordered" evidence="1">
    <location>
        <begin position="1"/>
        <end position="21"/>
    </location>
</feature>